<evidence type="ECO:0008006" key="4">
    <source>
        <dbReference type="Google" id="ProtNLM"/>
    </source>
</evidence>
<evidence type="ECO:0000256" key="1">
    <source>
        <dbReference type="SAM" id="Phobius"/>
    </source>
</evidence>
<protein>
    <recommendedName>
        <fullName evidence="4">SRPBCC family protein</fullName>
    </recommendedName>
</protein>
<keyword evidence="1" id="KW-0812">Transmembrane</keyword>
<feature type="transmembrane region" description="Helical" evidence="1">
    <location>
        <begin position="88"/>
        <end position="106"/>
    </location>
</feature>
<feature type="transmembrane region" description="Helical" evidence="1">
    <location>
        <begin position="28"/>
        <end position="51"/>
    </location>
</feature>
<feature type="transmembrane region" description="Helical" evidence="1">
    <location>
        <begin position="63"/>
        <end position="82"/>
    </location>
</feature>
<evidence type="ECO:0000313" key="3">
    <source>
        <dbReference type="Proteomes" id="UP000480178"/>
    </source>
</evidence>
<dbReference type="AlphaFoldDB" id="A0A6C0GE10"/>
<keyword evidence="1" id="KW-0472">Membrane</keyword>
<organism evidence="2 3">
    <name type="scientific">Rhodocytophaga rosea</name>
    <dbReference type="NCBI Taxonomy" id="2704465"/>
    <lineage>
        <taxon>Bacteria</taxon>
        <taxon>Pseudomonadati</taxon>
        <taxon>Bacteroidota</taxon>
        <taxon>Cytophagia</taxon>
        <taxon>Cytophagales</taxon>
        <taxon>Rhodocytophagaceae</taxon>
        <taxon>Rhodocytophaga</taxon>
    </lineage>
</organism>
<dbReference type="KEGG" id="rhoz:GXP67_05755"/>
<sequence length="326" mass="36078">MKSLFAVIVTAVYGLSLRIVYGLLSDVMAIMSLSLLILTPMILGFLTIILISRKNTITGTAAFFLPWLTILVLLIVTMVLQIEGAICWIMIYPMASILAGIGGVIAQSYRNRSTGTAESIQGADKNEFGSLKTSIVLLLPLIIGALEGEYALQSKQIIITKEVVIPVSAKKVWQELININEIKAKEKKASLSGLLGFPKHLRTTLDKAAVGGKRVAYYENGLTFQQQITEFVLEERMVLNLQIDPSKIPSSIMDEHIILGGKHVTIVEDTYRLKRLSDHSSLLTLSSHLIINTPFNWYASLWSHLIMADILNEQLTLIKKRATSNL</sequence>
<reference evidence="2 3" key="1">
    <citation type="submission" date="2020-01" db="EMBL/GenBank/DDBJ databases">
        <authorList>
            <person name="Kim M.K."/>
        </authorList>
    </citation>
    <scope>NUCLEOTIDE SEQUENCE [LARGE SCALE GENOMIC DNA]</scope>
    <source>
        <strain evidence="2 3">172606-1</strain>
    </source>
</reference>
<dbReference type="Proteomes" id="UP000480178">
    <property type="component" value="Chromosome"/>
</dbReference>
<gene>
    <name evidence="2" type="ORF">GXP67_05755</name>
</gene>
<keyword evidence="3" id="KW-1185">Reference proteome</keyword>
<proteinExistence type="predicted"/>
<name>A0A6C0GE10_9BACT</name>
<keyword evidence="1" id="KW-1133">Transmembrane helix</keyword>
<accession>A0A6C0GE10</accession>
<dbReference type="EMBL" id="CP048222">
    <property type="protein sequence ID" value="QHT66206.1"/>
    <property type="molecule type" value="Genomic_DNA"/>
</dbReference>
<evidence type="ECO:0000313" key="2">
    <source>
        <dbReference type="EMBL" id="QHT66206.1"/>
    </source>
</evidence>
<dbReference type="RefSeq" id="WP_162442274.1">
    <property type="nucleotide sequence ID" value="NZ_CP048222.1"/>
</dbReference>